<dbReference type="SUPFAM" id="SSF51905">
    <property type="entry name" value="FAD/NAD(P)-binding domain"/>
    <property type="match status" value="1"/>
</dbReference>
<dbReference type="GO" id="GO:0005829">
    <property type="term" value="C:cytosol"/>
    <property type="evidence" value="ECO:0007669"/>
    <property type="project" value="TreeGrafter"/>
</dbReference>
<comment type="subunit">
    <text evidence="2">Interacts with COX5B; this interaction may contribute to localize PYROXD2 to the inner face of the inner mitochondrial membrane.</text>
</comment>
<dbReference type="RefSeq" id="WP_021239002.1">
    <property type="nucleotide sequence ID" value="NZ_ATHO01000130.1"/>
</dbReference>
<evidence type="ECO:0000256" key="3">
    <source>
        <dbReference type="ARBA" id="ARBA00040298"/>
    </source>
</evidence>
<proteinExistence type="predicted"/>
<keyword evidence="6" id="KW-1185">Reference proteome</keyword>
<dbReference type="InterPro" id="IPR036188">
    <property type="entry name" value="FAD/NAD-bd_sf"/>
</dbReference>
<protein>
    <recommendedName>
        <fullName evidence="3">Pyridine nucleotide-disulfide oxidoreductase domain-containing protein 2</fullName>
    </recommendedName>
</protein>
<comment type="caution">
    <text evidence="5">The sequence shown here is derived from an EMBL/GenBank/DDBJ whole genome shotgun (WGS) entry which is preliminary data.</text>
</comment>
<comment type="function">
    <text evidence="1">Probable oxidoreductase that may play a role as regulator of mitochondrial function.</text>
</comment>
<evidence type="ECO:0000256" key="1">
    <source>
        <dbReference type="ARBA" id="ARBA00037217"/>
    </source>
</evidence>
<evidence type="ECO:0000313" key="5">
    <source>
        <dbReference type="EMBL" id="EQB04269.1"/>
    </source>
</evidence>
<dbReference type="EMBL" id="ATHO01000130">
    <property type="protein sequence ID" value="EQB04269.1"/>
    <property type="molecule type" value="Genomic_DNA"/>
</dbReference>
<evidence type="ECO:0000259" key="4">
    <source>
        <dbReference type="Pfam" id="PF01593"/>
    </source>
</evidence>
<dbReference type="Proteomes" id="UP000015525">
    <property type="component" value="Unassembled WGS sequence"/>
</dbReference>
<dbReference type="InterPro" id="IPR002937">
    <property type="entry name" value="Amino_oxidase"/>
</dbReference>
<dbReference type="Gene3D" id="3.50.50.60">
    <property type="entry name" value="FAD/NAD(P)-binding domain"/>
    <property type="match status" value="1"/>
</dbReference>
<sequence length="485" mass="53647">MTIERGHPGFTHDLHSVHHYLIQPNPLIRNDELNLLSKFGLEYVHPGAFQTTILSDFSTLEVFDDLDRTCQSIARHSEKDAEAYRDLAMLGARVLPMLMAGMYTVPLPLHVTLGMLSGNEDGRRIIDMMFRSPLQVVDELFESDHIKIHMIRSATEHTLGFPDDMGNGLCVLLTTALQHNFKTGMPIGGSGALAAALARCIEYHGGTIIKNAKVEKVLTSGGRATGLLTTDGDEYAARDAVVASIHPRNLDKFVDGIPDTVVARGKRTIQSPYGIIKIDGGLKEPLKKNMPSHISEDSIVKWIFADNLRDFLKAFDPMRHGEINYDRPLLAGSDMQIPGRSPEDNPLLYLLQHVPYKLADGGAQKWDEIKERVADNMIEKAAYFMPNLTPDNILFRLVDSPLDMERHSPNSMVDGDACGLGFHLFQFGGMRPTPELSNYAVPNVEGLYLSGPFMHPGGGVFSIGRPVAIKMFDDMGIDFDKVVAQ</sequence>
<accession>T0I3R0</accession>
<evidence type="ECO:0000256" key="2">
    <source>
        <dbReference type="ARBA" id="ARBA00038825"/>
    </source>
</evidence>
<feature type="domain" description="Amine oxidase" evidence="4">
    <location>
        <begin position="172"/>
        <end position="259"/>
    </location>
</feature>
<gene>
    <name evidence="5" type="ORF">L288_14415</name>
</gene>
<dbReference type="PANTHER" id="PTHR10668:SF103">
    <property type="entry name" value="PYRIDINE NUCLEOTIDE-DISULFIDE OXIDOREDUCTASE DOMAIN-CONTAINING PROTEIN 2"/>
    <property type="match status" value="1"/>
</dbReference>
<dbReference type="PATRIC" id="fig|1329909.3.peg.2768"/>
<dbReference type="Pfam" id="PF01593">
    <property type="entry name" value="Amino_oxidase"/>
    <property type="match status" value="1"/>
</dbReference>
<evidence type="ECO:0000313" key="6">
    <source>
        <dbReference type="Proteomes" id="UP000015525"/>
    </source>
</evidence>
<dbReference type="AlphaFoldDB" id="T0I3R0"/>
<dbReference type="PANTHER" id="PTHR10668">
    <property type="entry name" value="PHYTOENE DEHYDROGENASE"/>
    <property type="match status" value="1"/>
</dbReference>
<reference evidence="5 6" key="1">
    <citation type="journal article" date="2013" name="Genome Announc.">
        <title>Draft Genome Sequence of Sphingobium quisquiliarum Strain P25T, a Novel Hexachlorocyclohexane (HCH)-Degrading Bacterium Isolated from an HCH Dumpsite.</title>
        <authorList>
            <person name="Kumar Singh A."/>
            <person name="Sangwan N."/>
            <person name="Sharma A."/>
            <person name="Gupta V."/>
            <person name="Khurana J.P."/>
            <person name="Lal R."/>
        </authorList>
    </citation>
    <scope>NUCLEOTIDE SEQUENCE [LARGE SCALE GENOMIC DNA]</scope>
    <source>
        <strain evidence="5 6">P25</strain>
    </source>
</reference>
<organism evidence="5 6">
    <name type="scientific">Sphingobium quisquiliarum P25</name>
    <dbReference type="NCBI Taxonomy" id="1329909"/>
    <lineage>
        <taxon>Bacteria</taxon>
        <taxon>Pseudomonadati</taxon>
        <taxon>Pseudomonadota</taxon>
        <taxon>Alphaproteobacteria</taxon>
        <taxon>Sphingomonadales</taxon>
        <taxon>Sphingomonadaceae</taxon>
        <taxon>Sphingobium</taxon>
    </lineage>
</organism>
<name>T0I3R0_9SPHN</name>
<dbReference type="GO" id="GO:0016491">
    <property type="term" value="F:oxidoreductase activity"/>
    <property type="evidence" value="ECO:0007669"/>
    <property type="project" value="InterPro"/>
</dbReference>